<dbReference type="Pfam" id="PF00400">
    <property type="entry name" value="WD40"/>
    <property type="match status" value="3"/>
</dbReference>
<sequence length="357" mass="40463">MQQRVERPRSGMSTTSGYGDHAQQTKGGPFIDGNLKLLDTIDCPSDVLCCRFNHDGSLLAVGFTDGTIRIYEATHHRLLYSLADEDTQKIRLPVTQIRFRIFGDSDKIEYQNMLIATYASGDVKVWHYTSQSCLHTIHEVRQTLALAISPLGRRFVTAGADEQIHVYDEETKTKINTLQASDSNRLMDGHRERVFSAIYHPTTPHVFITGGWDDTIQYWDDRERHSVRHFHGPHICGDSLDIDAEHNHILTGSWRKDNALQIWDFPLGKFIKDVPPEPLNASLVNCCQWLGKDSIIAGGSLMHMARIIDRGTLNTTGQFVELPQGVYCVDNDRQGLHPKIAMGCSHYIYFLRGEKKN</sequence>
<dbReference type="AlphaFoldDB" id="A0A210PGJ0"/>
<proteinExistence type="predicted"/>
<dbReference type="InterPro" id="IPR036322">
    <property type="entry name" value="WD40_repeat_dom_sf"/>
</dbReference>
<dbReference type="Gene3D" id="2.130.10.10">
    <property type="entry name" value="YVTN repeat-like/Quinoprotein amine dehydrogenase"/>
    <property type="match status" value="2"/>
</dbReference>
<evidence type="ECO:0000313" key="3">
    <source>
        <dbReference type="EMBL" id="OWF35598.1"/>
    </source>
</evidence>
<dbReference type="PANTHER" id="PTHR47822">
    <property type="entry name" value="CARBOHYDRATE BINDING DOMAIN CONTAINING PROTEIN"/>
    <property type="match status" value="1"/>
</dbReference>
<dbReference type="STRING" id="6573.A0A210PGJ0"/>
<comment type="caution">
    <text evidence="3">The sequence shown here is derived from an EMBL/GenBank/DDBJ whole genome shotgun (WGS) entry which is preliminary data.</text>
</comment>
<protein>
    <submittedName>
        <fullName evidence="3">WD repeat-containing protein 5B</fullName>
    </submittedName>
</protein>
<dbReference type="PROSITE" id="PS50294">
    <property type="entry name" value="WD_REPEATS_REGION"/>
    <property type="match status" value="1"/>
</dbReference>
<reference evidence="3 4" key="1">
    <citation type="journal article" date="2017" name="Nat. Ecol. Evol.">
        <title>Scallop genome provides insights into evolution of bilaterian karyotype and development.</title>
        <authorList>
            <person name="Wang S."/>
            <person name="Zhang J."/>
            <person name="Jiao W."/>
            <person name="Li J."/>
            <person name="Xun X."/>
            <person name="Sun Y."/>
            <person name="Guo X."/>
            <person name="Huan P."/>
            <person name="Dong B."/>
            <person name="Zhang L."/>
            <person name="Hu X."/>
            <person name="Sun X."/>
            <person name="Wang J."/>
            <person name="Zhao C."/>
            <person name="Wang Y."/>
            <person name="Wang D."/>
            <person name="Huang X."/>
            <person name="Wang R."/>
            <person name="Lv J."/>
            <person name="Li Y."/>
            <person name="Zhang Z."/>
            <person name="Liu B."/>
            <person name="Lu W."/>
            <person name="Hui Y."/>
            <person name="Liang J."/>
            <person name="Zhou Z."/>
            <person name="Hou R."/>
            <person name="Li X."/>
            <person name="Liu Y."/>
            <person name="Li H."/>
            <person name="Ning X."/>
            <person name="Lin Y."/>
            <person name="Zhao L."/>
            <person name="Xing Q."/>
            <person name="Dou J."/>
            <person name="Li Y."/>
            <person name="Mao J."/>
            <person name="Guo H."/>
            <person name="Dou H."/>
            <person name="Li T."/>
            <person name="Mu C."/>
            <person name="Jiang W."/>
            <person name="Fu Q."/>
            <person name="Fu X."/>
            <person name="Miao Y."/>
            <person name="Liu J."/>
            <person name="Yu Q."/>
            <person name="Li R."/>
            <person name="Liao H."/>
            <person name="Li X."/>
            <person name="Kong Y."/>
            <person name="Jiang Z."/>
            <person name="Chourrout D."/>
            <person name="Li R."/>
            <person name="Bao Z."/>
        </authorList>
    </citation>
    <scope>NUCLEOTIDE SEQUENCE [LARGE SCALE GENOMIC DNA]</scope>
    <source>
        <strain evidence="3 4">PY_sf001</strain>
    </source>
</reference>
<dbReference type="EMBL" id="NEDP02076718">
    <property type="protein sequence ID" value="OWF35598.1"/>
    <property type="molecule type" value="Genomic_DNA"/>
</dbReference>
<gene>
    <name evidence="3" type="ORF">KP79_PYT15953</name>
</gene>
<accession>A0A210PGJ0</accession>
<dbReference type="PROSITE" id="PS50082">
    <property type="entry name" value="WD_REPEATS_2"/>
    <property type="match status" value="1"/>
</dbReference>
<name>A0A210PGJ0_MIZYE</name>
<keyword evidence="1" id="KW-0853">WD repeat</keyword>
<feature type="region of interest" description="Disordered" evidence="2">
    <location>
        <begin position="1"/>
        <end position="26"/>
    </location>
</feature>
<evidence type="ECO:0000256" key="1">
    <source>
        <dbReference type="PROSITE-ProRule" id="PRU00221"/>
    </source>
</evidence>
<dbReference type="PANTHER" id="PTHR47822:SF2">
    <property type="entry name" value="F-BOX AND WD-40 DOMAIN PROTEIN 7"/>
    <property type="match status" value="1"/>
</dbReference>
<dbReference type="Proteomes" id="UP000242188">
    <property type="component" value="Unassembled WGS sequence"/>
</dbReference>
<organism evidence="3 4">
    <name type="scientific">Mizuhopecten yessoensis</name>
    <name type="common">Japanese scallop</name>
    <name type="synonym">Patinopecten yessoensis</name>
    <dbReference type="NCBI Taxonomy" id="6573"/>
    <lineage>
        <taxon>Eukaryota</taxon>
        <taxon>Metazoa</taxon>
        <taxon>Spiralia</taxon>
        <taxon>Lophotrochozoa</taxon>
        <taxon>Mollusca</taxon>
        <taxon>Bivalvia</taxon>
        <taxon>Autobranchia</taxon>
        <taxon>Pteriomorphia</taxon>
        <taxon>Pectinida</taxon>
        <taxon>Pectinoidea</taxon>
        <taxon>Pectinidae</taxon>
        <taxon>Mizuhopecten</taxon>
    </lineage>
</organism>
<feature type="repeat" description="WD" evidence="1">
    <location>
        <begin position="187"/>
        <end position="229"/>
    </location>
</feature>
<keyword evidence="4" id="KW-1185">Reference proteome</keyword>
<dbReference type="SMART" id="SM00320">
    <property type="entry name" value="WD40"/>
    <property type="match status" value="6"/>
</dbReference>
<dbReference type="InterPro" id="IPR001680">
    <property type="entry name" value="WD40_rpt"/>
</dbReference>
<dbReference type="SUPFAM" id="SSF50978">
    <property type="entry name" value="WD40 repeat-like"/>
    <property type="match status" value="1"/>
</dbReference>
<dbReference type="OrthoDB" id="10251741at2759"/>
<evidence type="ECO:0000313" key="4">
    <source>
        <dbReference type="Proteomes" id="UP000242188"/>
    </source>
</evidence>
<evidence type="ECO:0000256" key="2">
    <source>
        <dbReference type="SAM" id="MobiDB-lite"/>
    </source>
</evidence>
<feature type="compositionally biased region" description="Polar residues" evidence="2">
    <location>
        <begin position="11"/>
        <end position="26"/>
    </location>
</feature>
<dbReference type="InterPro" id="IPR015943">
    <property type="entry name" value="WD40/YVTN_repeat-like_dom_sf"/>
</dbReference>